<dbReference type="Pfam" id="PF00202">
    <property type="entry name" value="Aminotran_3"/>
    <property type="match status" value="1"/>
</dbReference>
<dbReference type="GO" id="GO:0030170">
    <property type="term" value="F:pyridoxal phosphate binding"/>
    <property type="evidence" value="ECO:0007669"/>
    <property type="project" value="InterPro"/>
</dbReference>
<evidence type="ECO:0000256" key="1">
    <source>
        <dbReference type="ARBA" id="ARBA00008954"/>
    </source>
</evidence>
<dbReference type="SUPFAM" id="SSF53383">
    <property type="entry name" value="PLP-dependent transferases"/>
    <property type="match status" value="1"/>
</dbReference>
<comment type="similarity">
    <text evidence="1">Belongs to the class-III pyridoxal-phosphate-dependent aminotransferase family.</text>
</comment>
<keyword evidence="2" id="KW-0663">Pyridoxal phosphate</keyword>
<sequence>MSTRTEELLKYDAEHVLHSLGPGGKNLGFALESAKGIRVKDSDGKEYMDLSSQLINVNFGHSRRDIIEAAKAQLDKMQFTTLLRGFTNVPVIEYSQKLAQVVPKGLDHFLFTLTGADADDCAFKIANRYYQVKGERRYKIISLFNAYHGTLRGTGGASQVGKGVMSECPPCGTHLHAPNYNCYRCPLHLEYPSCGIECAKYLDYLIDNEGKDSVCCFIVEPEQGAGGFIAPPPEYFPMVREICSKHGVLFIADEVMTGFGRTGKMWGIDNWNVVPDIMTMSKAIVAAYLPFGAVAISQEIFDTLR</sequence>
<dbReference type="Gene3D" id="3.90.1150.10">
    <property type="entry name" value="Aspartate Aminotransferase, domain 1"/>
    <property type="match status" value="1"/>
</dbReference>
<dbReference type="EMBL" id="BARW01006114">
    <property type="protein sequence ID" value="GAI86396.1"/>
    <property type="molecule type" value="Genomic_DNA"/>
</dbReference>
<dbReference type="Gene3D" id="3.40.640.10">
    <property type="entry name" value="Type I PLP-dependent aspartate aminotransferase-like (Major domain)"/>
    <property type="match status" value="1"/>
</dbReference>
<organism evidence="3">
    <name type="scientific">marine sediment metagenome</name>
    <dbReference type="NCBI Taxonomy" id="412755"/>
    <lineage>
        <taxon>unclassified sequences</taxon>
        <taxon>metagenomes</taxon>
        <taxon>ecological metagenomes</taxon>
    </lineage>
</organism>
<evidence type="ECO:0000313" key="3">
    <source>
        <dbReference type="EMBL" id="GAI86396.1"/>
    </source>
</evidence>
<accession>X1T4S5</accession>
<dbReference type="GO" id="GO:0005829">
    <property type="term" value="C:cytosol"/>
    <property type="evidence" value="ECO:0007669"/>
    <property type="project" value="TreeGrafter"/>
</dbReference>
<proteinExistence type="inferred from homology"/>
<feature type="non-terminal residue" evidence="3">
    <location>
        <position position="305"/>
    </location>
</feature>
<dbReference type="InterPro" id="IPR015422">
    <property type="entry name" value="PyrdxlP-dep_Trfase_small"/>
</dbReference>
<gene>
    <name evidence="3" type="ORF">S12H4_12820</name>
</gene>
<dbReference type="CDD" id="cd00610">
    <property type="entry name" value="OAT_like"/>
    <property type="match status" value="1"/>
</dbReference>
<dbReference type="InterPro" id="IPR015421">
    <property type="entry name" value="PyrdxlP-dep_Trfase_major"/>
</dbReference>
<evidence type="ECO:0000256" key="2">
    <source>
        <dbReference type="ARBA" id="ARBA00022898"/>
    </source>
</evidence>
<evidence type="ECO:0008006" key="4">
    <source>
        <dbReference type="Google" id="ProtNLM"/>
    </source>
</evidence>
<dbReference type="PANTHER" id="PTHR43094:SF1">
    <property type="entry name" value="AMINOTRANSFERASE CLASS-III"/>
    <property type="match status" value="1"/>
</dbReference>
<dbReference type="PROSITE" id="PS00600">
    <property type="entry name" value="AA_TRANSFER_CLASS_3"/>
    <property type="match status" value="1"/>
</dbReference>
<dbReference type="GO" id="GO:0008483">
    <property type="term" value="F:transaminase activity"/>
    <property type="evidence" value="ECO:0007669"/>
    <property type="project" value="InterPro"/>
</dbReference>
<dbReference type="InterPro" id="IPR015424">
    <property type="entry name" value="PyrdxlP-dep_Trfase"/>
</dbReference>
<comment type="caution">
    <text evidence="3">The sequence shown here is derived from an EMBL/GenBank/DDBJ whole genome shotgun (WGS) entry which is preliminary data.</text>
</comment>
<dbReference type="InterPro" id="IPR005814">
    <property type="entry name" value="Aminotrans_3"/>
</dbReference>
<dbReference type="AlphaFoldDB" id="X1T4S5"/>
<reference evidence="3" key="1">
    <citation type="journal article" date="2014" name="Front. Microbiol.">
        <title>High frequency of phylogenetically diverse reductive dehalogenase-homologous genes in deep subseafloor sedimentary metagenomes.</title>
        <authorList>
            <person name="Kawai M."/>
            <person name="Futagami T."/>
            <person name="Toyoda A."/>
            <person name="Takaki Y."/>
            <person name="Nishi S."/>
            <person name="Hori S."/>
            <person name="Arai W."/>
            <person name="Tsubouchi T."/>
            <person name="Morono Y."/>
            <person name="Uchiyama I."/>
            <person name="Ito T."/>
            <person name="Fujiyama A."/>
            <person name="Inagaki F."/>
            <person name="Takami H."/>
        </authorList>
    </citation>
    <scope>NUCLEOTIDE SEQUENCE</scope>
    <source>
        <strain evidence="3">Expedition CK06-06</strain>
    </source>
</reference>
<name>X1T4S5_9ZZZZ</name>
<dbReference type="PANTHER" id="PTHR43094">
    <property type="entry name" value="AMINOTRANSFERASE"/>
    <property type="match status" value="1"/>
</dbReference>
<protein>
    <recommendedName>
        <fullName evidence="4">Aspartate aminotransferase family protein</fullName>
    </recommendedName>
</protein>
<dbReference type="InterPro" id="IPR049704">
    <property type="entry name" value="Aminotrans_3_PPA_site"/>
</dbReference>